<sequence length="68" mass="7668">MKLKNETYDLLKWIVQVFLPAFITFAGVVGQTMCWANTDTFMTLVGAFTLFLGTLLGISNSKFKKEVE</sequence>
<dbReference type="AlphaFoldDB" id="A0A921KD69"/>
<protein>
    <submittedName>
        <fullName evidence="2">Phage holin</fullName>
    </submittedName>
</protein>
<reference evidence="2" key="2">
    <citation type="submission" date="2021-09" db="EMBL/GenBank/DDBJ databases">
        <authorList>
            <person name="Gilroy R."/>
        </authorList>
    </citation>
    <scope>NUCLEOTIDE SEQUENCE</scope>
    <source>
        <strain evidence="2">CHK171-7178</strain>
    </source>
</reference>
<dbReference type="Pfam" id="PF16938">
    <property type="entry name" value="Phage_holin_Dp1"/>
    <property type="match status" value="1"/>
</dbReference>
<gene>
    <name evidence="2" type="ORF">K8V56_02015</name>
</gene>
<evidence type="ECO:0000256" key="1">
    <source>
        <dbReference type="SAM" id="Phobius"/>
    </source>
</evidence>
<keyword evidence="1" id="KW-0812">Transmembrane</keyword>
<dbReference type="InterPro" id="IPR031612">
    <property type="entry name" value="Phage_holin_Dp1"/>
</dbReference>
<proteinExistence type="predicted"/>
<organism evidence="2 3">
    <name type="scientific">Sporosarcina psychrophila</name>
    <name type="common">Bacillus psychrophilus</name>
    <dbReference type="NCBI Taxonomy" id="1476"/>
    <lineage>
        <taxon>Bacteria</taxon>
        <taxon>Bacillati</taxon>
        <taxon>Bacillota</taxon>
        <taxon>Bacilli</taxon>
        <taxon>Bacillales</taxon>
        <taxon>Caryophanaceae</taxon>
        <taxon>Sporosarcina</taxon>
    </lineage>
</organism>
<feature type="transmembrane region" description="Helical" evidence="1">
    <location>
        <begin position="40"/>
        <end position="58"/>
    </location>
</feature>
<evidence type="ECO:0000313" key="3">
    <source>
        <dbReference type="Proteomes" id="UP000698173"/>
    </source>
</evidence>
<reference evidence="2" key="1">
    <citation type="journal article" date="2021" name="PeerJ">
        <title>Extensive microbial diversity within the chicken gut microbiome revealed by metagenomics and culture.</title>
        <authorList>
            <person name="Gilroy R."/>
            <person name="Ravi A."/>
            <person name="Getino M."/>
            <person name="Pursley I."/>
            <person name="Horton D.L."/>
            <person name="Alikhan N.F."/>
            <person name="Baker D."/>
            <person name="Gharbi K."/>
            <person name="Hall N."/>
            <person name="Watson M."/>
            <person name="Adriaenssens E.M."/>
            <person name="Foster-Nyarko E."/>
            <person name="Jarju S."/>
            <person name="Secka A."/>
            <person name="Antonio M."/>
            <person name="Oren A."/>
            <person name="Chaudhuri R.R."/>
            <person name="La Ragione R."/>
            <person name="Hildebrand F."/>
            <person name="Pallen M.J."/>
        </authorList>
    </citation>
    <scope>NUCLEOTIDE SEQUENCE</scope>
    <source>
        <strain evidence="2">CHK171-7178</strain>
    </source>
</reference>
<name>A0A921KD69_SPOPS</name>
<dbReference type="EMBL" id="DYWT01000029">
    <property type="protein sequence ID" value="HJF30539.1"/>
    <property type="molecule type" value="Genomic_DNA"/>
</dbReference>
<comment type="caution">
    <text evidence="2">The sequence shown here is derived from an EMBL/GenBank/DDBJ whole genome shotgun (WGS) entry which is preliminary data.</text>
</comment>
<keyword evidence="1" id="KW-0472">Membrane</keyword>
<dbReference type="Proteomes" id="UP000698173">
    <property type="component" value="Unassembled WGS sequence"/>
</dbReference>
<evidence type="ECO:0000313" key="2">
    <source>
        <dbReference type="EMBL" id="HJF30539.1"/>
    </source>
</evidence>
<accession>A0A921KD69</accession>
<keyword evidence="1" id="KW-1133">Transmembrane helix</keyword>